<reference evidence="1" key="1">
    <citation type="journal article" date="2020" name="mSystems">
        <title>Genome- and Community-Level Interaction Insights into Carbon Utilization and Element Cycling Functions of Hydrothermarchaeota in Hydrothermal Sediment.</title>
        <authorList>
            <person name="Zhou Z."/>
            <person name="Liu Y."/>
            <person name="Xu W."/>
            <person name="Pan J."/>
            <person name="Luo Z.H."/>
            <person name="Li M."/>
        </authorList>
    </citation>
    <scope>NUCLEOTIDE SEQUENCE</scope>
    <source>
        <strain evidence="1">SpSt-997</strain>
    </source>
</reference>
<dbReference type="AlphaFoldDB" id="A0A8J4H853"/>
<proteinExistence type="predicted"/>
<comment type="caution">
    <text evidence="1">The sequence shown here is derived from an EMBL/GenBank/DDBJ whole genome shotgun (WGS) entry which is preliminary data.</text>
</comment>
<dbReference type="EMBL" id="DTQM01000005">
    <property type="protein sequence ID" value="HGC41674.1"/>
    <property type="molecule type" value="Genomic_DNA"/>
</dbReference>
<protein>
    <recommendedName>
        <fullName evidence="2">HEAT repeat domain-containing protein</fullName>
    </recommendedName>
</protein>
<name>A0A8J4H853_9PROT</name>
<accession>A0A8J4H853</accession>
<evidence type="ECO:0000313" key="1">
    <source>
        <dbReference type="EMBL" id="HGC41674.1"/>
    </source>
</evidence>
<sequence length="313" mass="33736">MPPNRLAESEALNRALTDLRALAHTDRGVLEAIACGPAAIPALRDILWACEPSGLFTPRCAAVEALAALGAEDVLIEFLAAPHEIVDPVARAGTEAVMDRAARALMRCQDPRLPVLLRRLAETRLLPGAIEWLGAHGRIEALSCLIQALGDDVARPSAIAALQDLGAAAIPALWRACADPAPDRDHETDTSRRRRRAALTILRDIDADAATAPIGMLKRLADDGDFGIATTALCLQLDTDDPPNRPAMIRRLIRALERTDVVLTYDIEACLKRHADLVRPLLAEAEHVVTASEAKMQHRVLGRLAARLGGEPR</sequence>
<gene>
    <name evidence="1" type="ORF">ENY07_00380</name>
</gene>
<organism evidence="1">
    <name type="scientific">Acidicaldus sp</name>
    <dbReference type="NCBI Taxonomy" id="1872105"/>
    <lineage>
        <taxon>Bacteria</taxon>
        <taxon>Pseudomonadati</taxon>
        <taxon>Pseudomonadota</taxon>
        <taxon>Alphaproteobacteria</taxon>
        <taxon>Acetobacterales</taxon>
        <taxon>Acetobacteraceae</taxon>
        <taxon>Acidicaldus</taxon>
    </lineage>
</organism>
<evidence type="ECO:0008006" key="2">
    <source>
        <dbReference type="Google" id="ProtNLM"/>
    </source>
</evidence>